<dbReference type="EMBL" id="QGNW01001336">
    <property type="protein sequence ID" value="RVW45245.1"/>
    <property type="molecule type" value="Genomic_DNA"/>
</dbReference>
<name>A0A438EBP5_VITVI</name>
<dbReference type="InterPro" id="IPR002885">
    <property type="entry name" value="PPR_rpt"/>
</dbReference>
<dbReference type="Pfam" id="PF13041">
    <property type="entry name" value="PPR_2"/>
    <property type="match status" value="1"/>
</dbReference>
<evidence type="ECO:0000313" key="3">
    <source>
        <dbReference type="EMBL" id="RVW45245.1"/>
    </source>
</evidence>
<sequence>MGKFVLRVAVDEDEVDGGLAKRWLGLGRWLQSQVTYRKRETHKLVSRTFVCVPPPTPQACYSYKYSNLQSSFPMKPFRPNALQNLTSLTSLASLQSPKLRLNVVNNIDARIVKTGFDPDTSRSNFRVGNFLKNGELSQARQLFEKMPHKNTVSTNMMISGYVKSGNLGEARKLFDGMVERTAVTWTILIGGYSQLNQFKEAFELFVQMQRCGTEPDYVTFVTLLSGCNGHEMGNQITQVQTQIIKLGYDSRLIVGNTLVDSYCKTNRWI</sequence>
<dbReference type="InterPro" id="IPR011990">
    <property type="entry name" value="TPR-like_helical_dom_sf"/>
</dbReference>
<dbReference type="AlphaFoldDB" id="A0A438EBP5"/>
<feature type="repeat" description="PPR" evidence="2">
    <location>
        <begin position="181"/>
        <end position="215"/>
    </location>
</feature>
<evidence type="ECO:0000256" key="2">
    <source>
        <dbReference type="PROSITE-ProRule" id="PRU00708"/>
    </source>
</evidence>
<proteinExistence type="predicted"/>
<protein>
    <submittedName>
        <fullName evidence="3">Putative pentatricopeptide repeat-containing protein</fullName>
    </submittedName>
</protein>
<gene>
    <name evidence="3" type="primary">PCMP-H36_4</name>
    <name evidence="3" type="ORF">CK203_067549</name>
</gene>
<dbReference type="PANTHER" id="PTHR47926">
    <property type="entry name" value="PENTATRICOPEPTIDE REPEAT-CONTAINING PROTEIN"/>
    <property type="match status" value="1"/>
</dbReference>
<dbReference type="FunFam" id="1.25.40.10:FF:001790">
    <property type="entry name" value="Putative pentatricopeptide repeat-containing protein At2g01510"/>
    <property type="match status" value="1"/>
</dbReference>
<comment type="caution">
    <text evidence="3">The sequence shown here is derived from an EMBL/GenBank/DDBJ whole genome shotgun (WGS) entry which is preliminary data.</text>
</comment>
<dbReference type="PANTHER" id="PTHR47926:SF533">
    <property type="entry name" value="DYW DOMAIN-CONTAINING PROTEIN"/>
    <property type="match status" value="1"/>
</dbReference>
<dbReference type="GO" id="GO:0003723">
    <property type="term" value="F:RNA binding"/>
    <property type="evidence" value="ECO:0007669"/>
    <property type="project" value="InterPro"/>
</dbReference>
<dbReference type="PROSITE" id="PS51375">
    <property type="entry name" value="PPR"/>
    <property type="match status" value="2"/>
</dbReference>
<keyword evidence="1" id="KW-0677">Repeat</keyword>
<accession>A0A438EBP5</accession>
<dbReference type="InterPro" id="IPR046960">
    <property type="entry name" value="PPR_At4g14850-like_plant"/>
</dbReference>
<dbReference type="NCBIfam" id="TIGR00756">
    <property type="entry name" value="PPR"/>
    <property type="match status" value="2"/>
</dbReference>
<dbReference type="Gene3D" id="1.25.40.10">
    <property type="entry name" value="Tetratricopeptide repeat domain"/>
    <property type="match status" value="1"/>
</dbReference>
<reference evidence="3 4" key="1">
    <citation type="journal article" date="2018" name="PLoS Genet.">
        <title>Population sequencing reveals clonal diversity and ancestral inbreeding in the grapevine cultivar Chardonnay.</title>
        <authorList>
            <person name="Roach M.J."/>
            <person name="Johnson D.L."/>
            <person name="Bohlmann J."/>
            <person name="van Vuuren H.J."/>
            <person name="Jones S.J."/>
            <person name="Pretorius I.S."/>
            <person name="Schmidt S.A."/>
            <person name="Borneman A.R."/>
        </authorList>
    </citation>
    <scope>NUCLEOTIDE SEQUENCE [LARGE SCALE GENOMIC DNA]</scope>
    <source>
        <strain evidence="4">cv. Chardonnay</strain>
        <tissue evidence="3">Leaf</tissue>
    </source>
</reference>
<dbReference type="Proteomes" id="UP000288805">
    <property type="component" value="Unassembled WGS sequence"/>
</dbReference>
<evidence type="ECO:0000313" key="4">
    <source>
        <dbReference type="Proteomes" id="UP000288805"/>
    </source>
</evidence>
<dbReference type="Pfam" id="PF01535">
    <property type="entry name" value="PPR"/>
    <property type="match status" value="2"/>
</dbReference>
<dbReference type="GO" id="GO:0009451">
    <property type="term" value="P:RNA modification"/>
    <property type="evidence" value="ECO:0007669"/>
    <property type="project" value="InterPro"/>
</dbReference>
<feature type="repeat" description="PPR" evidence="2">
    <location>
        <begin position="150"/>
        <end position="180"/>
    </location>
</feature>
<organism evidence="3 4">
    <name type="scientific">Vitis vinifera</name>
    <name type="common">Grape</name>
    <dbReference type="NCBI Taxonomy" id="29760"/>
    <lineage>
        <taxon>Eukaryota</taxon>
        <taxon>Viridiplantae</taxon>
        <taxon>Streptophyta</taxon>
        <taxon>Embryophyta</taxon>
        <taxon>Tracheophyta</taxon>
        <taxon>Spermatophyta</taxon>
        <taxon>Magnoliopsida</taxon>
        <taxon>eudicotyledons</taxon>
        <taxon>Gunneridae</taxon>
        <taxon>Pentapetalae</taxon>
        <taxon>rosids</taxon>
        <taxon>Vitales</taxon>
        <taxon>Vitaceae</taxon>
        <taxon>Viteae</taxon>
        <taxon>Vitis</taxon>
    </lineage>
</organism>
<evidence type="ECO:0000256" key="1">
    <source>
        <dbReference type="ARBA" id="ARBA00022737"/>
    </source>
</evidence>